<accession>A0ABS1CLM8</accession>
<evidence type="ECO:0000313" key="3">
    <source>
        <dbReference type="Proteomes" id="UP000748752"/>
    </source>
</evidence>
<dbReference type="EMBL" id="NRRV01000059">
    <property type="protein sequence ID" value="MBK1632839.1"/>
    <property type="molecule type" value="Genomic_DNA"/>
</dbReference>
<dbReference type="Proteomes" id="UP000748752">
    <property type="component" value="Unassembled WGS sequence"/>
</dbReference>
<evidence type="ECO:0000256" key="1">
    <source>
        <dbReference type="SAM" id="MobiDB-lite"/>
    </source>
</evidence>
<name>A0ABS1CLM8_9GAMM</name>
<reference evidence="2 3" key="1">
    <citation type="journal article" date="2020" name="Microorganisms">
        <title>Osmotic Adaptation and Compatible Solute Biosynthesis of Phototrophic Bacteria as Revealed from Genome Analyses.</title>
        <authorList>
            <person name="Imhoff J.F."/>
            <person name="Rahn T."/>
            <person name="Kunzel S."/>
            <person name="Keller A."/>
            <person name="Neulinger S.C."/>
        </authorList>
    </citation>
    <scope>NUCLEOTIDE SEQUENCE [LARGE SCALE GENOMIC DNA]</scope>
    <source>
        <strain evidence="2 3">DSM 6210</strain>
    </source>
</reference>
<gene>
    <name evidence="2" type="ORF">CKO31_19220</name>
</gene>
<organism evidence="2 3">
    <name type="scientific">Thiohalocapsa halophila</name>
    <dbReference type="NCBI Taxonomy" id="69359"/>
    <lineage>
        <taxon>Bacteria</taxon>
        <taxon>Pseudomonadati</taxon>
        <taxon>Pseudomonadota</taxon>
        <taxon>Gammaproteobacteria</taxon>
        <taxon>Chromatiales</taxon>
        <taxon>Chromatiaceae</taxon>
        <taxon>Thiohalocapsa</taxon>
    </lineage>
</organism>
<dbReference type="InterPro" id="IPR002763">
    <property type="entry name" value="DUF72"/>
</dbReference>
<sequence length="333" mass="35911">MSQLSLFDDDPDGSPRPNRAPARATRTPPVAAAKPPAEIAALATGLPAGLRLGTSSWSFPGWAGLVYARPATKAVLSRDGLTAYARHPLLGTVGVDSGFYAPLDAGRLTRWAAQVPADFRFLVKAPAAVTQRRQPDGDGRWRHNPGFLDVDTALREAVEPYLEGLGERAGVLLFQFSPQGSRTDPRRFAEDLYRFLKRLPAGPTYAVELRDAHLLTPDFAAALHHGGAVPSFAAHPRVPELPAQGQLFPDDATGPLVIRWLLRRNRGYDEARDRYSPFDRLAEPDPDTRAAILSLAAAALARGREVFIIVNNKAEGSSPLSLVKLVRGLAGGP</sequence>
<feature type="compositionally biased region" description="Low complexity" evidence="1">
    <location>
        <begin position="15"/>
        <end position="33"/>
    </location>
</feature>
<evidence type="ECO:0000313" key="2">
    <source>
        <dbReference type="EMBL" id="MBK1632839.1"/>
    </source>
</evidence>
<dbReference type="RefSeq" id="WP_200240660.1">
    <property type="nucleotide sequence ID" value="NZ_NRRV01000059.1"/>
</dbReference>
<dbReference type="InterPro" id="IPR036520">
    <property type="entry name" value="UPF0759_sf"/>
</dbReference>
<feature type="region of interest" description="Disordered" evidence="1">
    <location>
        <begin position="1"/>
        <end position="33"/>
    </location>
</feature>
<dbReference type="PANTHER" id="PTHR30348">
    <property type="entry name" value="UNCHARACTERIZED PROTEIN YECE"/>
    <property type="match status" value="1"/>
</dbReference>
<evidence type="ECO:0008006" key="4">
    <source>
        <dbReference type="Google" id="ProtNLM"/>
    </source>
</evidence>
<dbReference type="Gene3D" id="3.20.20.410">
    <property type="entry name" value="Protein of unknown function UPF0759"/>
    <property type="match status" value="1"/>
</dbReference>
<dbReference type="Pfam" id="PF01904">
    <property type="entry name" value="DUF72"/>
    <property type="match status" value="1"/>
</dbReference>
<proteinExistence type="predicted"/>
<comment type="caution">
    <text evidence="2">The sequence shown here is derived from an EMBL/GenBank/DDBJ whole genome shotgun (WGS) entry which is preliminary data.</text>
</comment>
<keyword evidence="3" id="KW-1185">Reference proteome</keyword>
<dbReference type="PANTHER" id="PTHR30348:SF4">
    <property type="entry name" value="DUF72 DOMAIN-CONTAINING PROTEIN"/>
    <property type="match status" value="1"/>
</dbReference>
<dbReference type="SUPFAM" id="SSF117396">
    <property type="entry name" value="TM1631-like"/>
    <property type="match status" value="1"/>
</dbReference>
<protein>
    <recommendedName>
        <fullName evidence="4">DUF72 domain-containing protein</fullName>
    </recommendedName>
</protein>